<dbReference type="Proteomes" id="UP000245959">
    <property type="component" value="Unassembled WGS sequence"/>
</dbReference>
<protein>
    <submittedName>
        <fullName evidence="1">Uncharacterized protein</fullName>
    </submittedName>
</protein>
<evidence type="ECO:0000313" key="2">
    <source>
        <dbReference type="Proteomes" id="UP000245959"/>
    </source>
</evidence>
<dbReference type="GeneID" id="78297612"/>
<accession>A0A2U1AWZ4</accession>
<sequence length="137" mass="15976">MQEINQQNLRLLIPGKAAGVAGLISKNTGMPLKEALLLFYRSSLYKQLEREETKVWHYSPAQLYELGFRRFSRHKRNGPGHSKLAAHEKWILKAWNEQHMSARAIAEELHKQGIETSPSNVWKFVKVRRKNESRKID</sequence>
<dbReference type="AlphaFoldDB" id="A0A2U1AWZ4"/>
<evidence type="ECO:0000313" key="1">
    <source>
        <dbReference type="EMBL" id="PVY40955.1"/>
    </source>
</evidence>
<dbReference type="EMBL" id="QEKH01000015">
    <property type="protein sequence ID" value="PVY40955.1"/>
    <property type="molecule type" value="Genomic_DNA"/>
</dbReference>
<comment type="caution">
    <text evidence="1">The sequence shown here is derived from an EMBL/GenBank/DDBJ whole genome shotgun (WGS) entry which is preliminary data.</text>
</comment>
<reference evidence="1 2" key="1">
    <citation type="submission" date="2018-04" db="EMBL/GenBank/DDBJ databases">
        <title>Genomic Encyclopedia of Type Strains, Phase IV (KMG-IV): sequencing the most valuable type-strain genomes for metagenomic binning, comparative biology and taxonomic classification.</title>
        <authorList>
            <person name="Goeker M."/>
        </authorList>
    </citation>
    <scope>NUCLEOTIDE SEQUENCE [LARGE SCALE GENOMIC DNA]</scope>
    <source>
        <strain evidence="1 2">DSM 14823</strain>
    </source>
</reference>
<proteinExistence type="predicted"/>
<organism evidence="1 2">
    <name type="scientific">Victivallis vadensis</name>
    <dbReference type="NCBI Taxonomy" id="172901"/>
    <lineage>
        <taxon>Bacteria</taxon>
        <taxon>Pseudomonadati</taxon>
        <taxon>Lentisphaerota</taxon>
        <taxon>Lentisphaeria</taxon>
        <taxon>Victivallales</taxon>
        <taxon>Victivallaceae</taxon>
        <taxon>Victivallis</taxon>
    </lineage>
</organism>
<keyword evidence="2" id="KW-1185">Reference proteome</keyword>
<name>A0A2U1AWZ4_9BACT</name>
<dbReference type="RefSeq" id="WP_187144067.1">
    <property type="nucleotide sequence ID" value="NZ_CABMMC010000002.1"/>
</dbReference>
<gene>
    <name evidence="1" type="ORF">C8D82_1156</name>
</gene>